<evidence type="ECO:0000256" key="4">
    <source>
        <dbReference type="PROSITE-ProRule" id="PRU00520"/>
    </source>
</evidence>
<dbReference type="EC" id="3.6.1.7" evidence="2 4"/>
<dbReference type="AlphaFoldDB" id="A0A518IG37"/>
<gene>
    <name evidence="7" type="primary">yccX</name>
    <name evidence="7" type="ORF">Enr17x_40970</name>
</gene>
<dbReference type="InterPro" id="IPR036046">
    <property type="entry name" value="Acylphosphatase-like_dom_sf"/>
</dbReference>
<keyword evidence="8" id="KW-1185">Reference proteome</keyword>
<feature type="active site" evidence="4">
    <location>
        <position position="49"/>
    </location>
</feature>
<protein>
    <recommendedName>
        <fullName evidence="2 4">acylphosphatase</fullName>
        <ecNumber evidence="2 4">3.6.1.7</ecNumber>
    </recommendedName>
</protein>
<comment type="similarity">
    <text evidence="1 5">Belongs to the acylphosphatase family.</text>
</comment>
<proteinExistence type="inferred from homology"/>
<dbReference type="PANTHER" id="PTHR47268:SF4">
    <property type="entry name" value="ACYLPHOSPHATASE"/>
    <property type="match status" value="1"/>
</dbReference>
<evidence type="ECO:0000256" key="1">
    <source>
        <dbReference type="ARBA" id="ARBA00005614"/>
    </source>
</evidence>
<dbReference type="SUPFAM" id="SSF54975">
    <property type="entry name" value="Acylphosphatase/BLUF domain-like"/>
    <property type="match status" value="1"/>
</dbReference>
<dbReference type="InterPro" id="IPR001792">
    <property type="entry name" value="Acylphosphatase-like_dom"/>
</dbReference>
<reference evidence="7 8" key="1">
    <citation type="submission" date="2019-03" db="EMBL/GenBank/DDBJ databases">
        <title>Deep-cultivation of Planctomycetes and their phenomic and genomic characterization uncovers novel biology.</title>
        <authorList>
            <person name="Wiegand S."/>
            <person name="Jogler M."/>
            <person name="Boedeker C."/>
            <person name="Pinto D."/>
            <person name="Vollmers J."/>
            <person name="Rivas-Marin E."/>
            <person name="Kohn T."/>
            <person name="Peeters S.H."/>
            <person name="Heuer A."/>
            <person name="Rast P."/>
            <person name="Oberbeckmann S."/>
            <person name="Bunk B."/>
            <person name="Jeske O."/>
            <person name="Meyerdierks A."/>
            <person name="Storesund J.E."/>
            <person name="Kallscheuer N."/>
            <person name="Luecker S."/>
            <person name="Lage O.M."/>
            <person name="Pohl T."/>
            <person name="Merkel B.J."/>
            <person name="Hornburger P."/>
            <person name="Mueller R.-W."/>
            <person name="Bruemmer F."/>
            <person name="Labrenz M."/>
            <person name="Spormann A.M."/>
            <person name="Op den Camp H."/>
            <person name="Overmann J."/>
            <person name="Amann R."/>
            <person name="Jetten M.S.M."/>
            <person name="Mascher T."/>
            <person name="Medema M.H."/>
            <person name="Devos D.P."/>
            <person name="Kaster A.-K."/>
            <person name="Ovreas L."/>
            <person name="Rohde M."/>
            <person name="Galperin M.Y."/>
            <person name="Jogler C."/>
        </authorList>
    </citation>
    <scope>NUCLEOTIDE SEQUENCE [LARGE SCALE GENOMIC DNA]</scope>
    <source>
        <strain evidence="7 8">Enr17</strain>
    </source>
</reference>
<dbReference type="KEGG" id="gfm:Enr17x_40970"/>
<evidence type="ECO:0000256" key="3">
    <source>
        <dbReference type="ARBA" id="ARBA00047645"/>
    </source>
</evidence>
<evidence type="ECO:0000313" key="7">
    <source>
        <dbReference type="EMBL" id="QDV52038.1"/>
    </source>
</evidence>
<dbReference type="RefSeq" id="WP_145311413.1">
    <property type="nucleotide sequence ID" value="NZ_CP037452.1"/>
</dbReference>
<dbReference type="GO" id="GO:0003998">
    <property type="term" value="F:acylphosphatase activity"/>
    <property type="evidence" value="ECO:0007669"/>
    <property type="project" value="UniProtKB-EC"/>
</dbReference>
<organism evidence="7 8">
    <name type="scientific">Gimesia fumaroli</name>
    <dbReference type="NCBI Taxonomy" id="2527976"/>
    <lineage>
        <taxon>Bacteria</taxon>
        <taxon>Pseudomonadati</taxon>
        <taxon>Planctomycetota</taxon>
        <taxon>Planctomycetia</taxon>
        <taxon>Planctomycetales</taxon>
        <taxon>Planctomycetaceae</taxon>
        <taxon>Gimesia</taxon>
    </lineage>
</organism>
<dbReference type="Pfam" id="PF00708">
    <property type="entry name" value="Acylphosphatase"/>
    <property type="match status" value="1"/>
</dbReference>
<sequence>MCAGSQQPDSSAEAVCLRAIFQGRVQGVGFRYRTSKLASQYPIAGYVKNLSDGTVELVAQAGSKSILDQFFDDMMLMFATNVTDVSIQKSSPDPSCSQFEIKR</sequence>
<evidence type="ECO:0000256" key="2">
    <source>
        <dbReference type="ARBA" id="ARBA00012150"/>
    </source>
</evidence>
<name>A0A518IG37_9PLAN</name>
<keyword evidence="4 7" id="KW-0378">Hydrolase</keyword>
<feature type="domain" description="Acylphosphatase-like" evidence="6">
    <location>
        <begin position="16"/>
        <end position="103"/>
    </location>
</feature>
<dbReference type="PROSITE" id="PS51160">
    <property type="entry name" value="ACYLPHOSPHATASE_3"/>
    <property type="match status" value="1"/>
</dbReference>
<dbReference type="Gene3D" id="3.30.70.100">
    <property type="match status" value="1"/>
</dbReference>
<dbReference type="InterPro" id="IPR020456">
    <property type="entry name" value="Acylphosphatase"/>
</dbReference>
<dbReference type="Proteomes" id="UP000318313">
    <property type="component" value="Chromosome"/>
</dbReference>
<dbReference type="EMBL" id="CP037452">
    <property type="protein sequence ID" value="QDV52038.1"/>
    <property type="molecule type" value="Genomic_DNA"/>
</dbReference>
<accession>A0A518IG37</accession>
<dbReference type="PANTHER" id="PTHR47268">
    <property type="entry name" value="ACYLPHOSPHATASE"/>
    <property type="match status" value="1"/>
</dbReference>
<dbReference type="OrthoDB" id="9808093at2"/>
<evidence type="ECO:0000259" key="6">
    <source>
        <dbReference type="PROSITE" id="PS51160"/>
    </source>
</evidence>
<comment type="catalytic activity">
    <reaction evidence="3 4">
        <text>an acyl phosphate + H2O = a carboxylate + phosphate + H(+)</text>
        <dbReference type="Rhea" id="RHEA:14965"/>
        <dbReference type="ChEBI" id="CHEBI:15377"/>
        <dbReference type="ChEBI" id="CHEBI:15378"/>
        <dbReference type="ChEBI" id="CHEBI:29067"/>
        <dbReference type="ChEBI" id="CHEBI:43474"/>
        <dbReference type="ChEBI" id="CHEBI:59918"/>
        <dbReference type="EC" id="3.6.1.7"/>
    </reaction>
</comment>
<evidence type="ECO:0000313" key="8">
    <source>
        <dbReference type="Proteomes" id="UP000318313"/>
    </source>
</evidence>
<evidence type="ECO:0000256" key="5">
    <source>
        <dbReference type="RuleBase" id="RU004168"/>
    </source>
</evidence>
<feature type="active site" evidence="4">
    <location>
        <position position="31"/>
    </location>
</feature>